<proteinExistence type="predicted"/>
<reference evidence="3" key="1">
    <citation type="submission" date="2013-12" db="EMBL/GenBank/DDBJ databases">
        <authorList>
            <person name="Aslett M."/>
        </authorList>
    </citation>
    <scope>NUCLEOTIDE SEQUENCE [LARGE SCALE GENOMIC DNA]</scope>
    <source>
        <strain evidence="3">Lindley</strain>
    </source>
</reference>
<dbReference type="PANTHER" id="PTHR45615">
    <property type="entry name" value="MYOSIN HEAVY CHAIN, NON-MUSCLE"/>
    <property type="match status" value="1"/>
</dbReference>
<feature type="coiled-coil region" evidence="1">
    <location>
        <begin position="632"/>
        <end position="673"/>
    </location>
</feature>
<dbReference type="PANTHER" id="PTHR45615:SF80">
    <property type="entry name" value="GRIP DOMAIN-CONTAINING PROTEIN"/>
    <property type="match status" value="1"/>
</dbReference>
<sequence>MEESNIAALLYNLLAAKIGLEDCKSLKDVRNLMPILANYMKVGVPNFVVDSNFGFRNAIALIVQEVDEEFHSQLNAEAAENGDVFEAIKTEAFSTICEQLEGTHQRRLARVIECLDDRHRWSLVPWPKLLNTVDQQLRTEDSDENKENSVLVERLQRKSFNFTSTPKPSPARKPLFFPCGNSPIHKVVSSPRGHEVVRINALEREVKSLREIRDVFGREKDKAEELCQQKEQENSELLKKIEKLQARIEHILPVAERVPRLEDQLLSLEGRNASLTQNLHEAEKRAAGATALVGNLKFELRKMDIKHEQLEKQIADHVSAIHMAMIYTFRLLQTEAFSTICEQLEGTHQRRLARVIECLDDRHRWSLVPWPKLLNTVDQQLRTEDSDENKENSVLVERLQRKSFNFTSTPKPSPARKPLFFPCGNSPIHKVVSSPRGHEVVRINALEREVKSLREIRDVFGRERDKAEELCQQKEQENSELLKKIEKLQARIEHILPVAERVPRLEDQLLSLEGRNASLTQNLHEAEKRAAGATALVGNLKFELRKMDIKHEQLEKQIADHVSAVQRARDDSEMVEQLRKELLETKQQNATQGATIRELRNALDSQERGFASRLNDKDQEKAKYWEMMDQCKERSEENMLKSSDAVKKVQEEKRTLERELADSKRTLNELFEVAEKQKEVIAKQDRDQLEHAQTQADLEAIRKQLTERERLWTSEMERMRREFVEKEKSAKNAIERERNEARQLMDELRKTNTRLSRKHSMEITGLQQKIQAQEHSLHVAQNELREKANQLEMYSQQFEEELTMRTARLDRTPSMSVKFLPRNTPTPSSRASVVARPTPMPSTRASVFSLDSAGLNDDERLRELRERNRLYPPHMRSNYLPESAHLKNSAPDLSVLP</sequence>
<feature type="coiled-coil region" evidence="1">
    <location>
        <begin position="199"/>
        <end position="313"/>
    </location>
</feature>
<organism evidence="3 4">
    <name type="scientific">Globodera pallida</name>
    <name type="common">Potato cyst nematode worm</name>
    <name type="synonym">Heterodera pallida</name>
    <dbReference type="NCBI Taxonomy" id="36090"/>
    <lineage>
        <taxon>Eukaryota</taxon>
        <taxon>Metazoa</taxon>
        <taxon>Ecdysozoa</taxon>
        <taxon>Nematoda</taxon>
        <taxon>Chromadorea</taxon>
        <taxon>Rhabditida</taxon>
        <taxon>Tylenchina</taxon>
        <taxon>Tylenchomorpha</taxon>
        <taxon>Tylenchoidea</taxon>
        <taxon>Heteroderidae</taxon>
        <taxon>Heteroderinae</taxon>
        <taxon>Globodera</taxon>
    </lineage>
</organism>
<reference evidence="4" key="3">
    <citation type="submission" date="2016-06" db="UniProtKB">
        <authorList>
            <consortium name="WormBaseParasite"/>
        </authorList>
    </citation>
    <scope>IDENTIFICATION</scope>
</reference>
<name>A0A183BYQ3_GLOPA</name>
<evidence type="ECO:0000313" key="4">
    <source>
        <dbReference type="WBParaSite" id="GPLIN_000574300"/>
    </source>
</evidence>
<reference evidence="3" key="2">
    <citation type="submission" date="2014-05" db="EMBL/GenBank/DDBJ databases">
        <title>The genome and life-stage specific transcriptomes of Globodera pallida elucidate key aspects of plant parasitism by a cyst nematode.</title>
        <authorList>
            <person name="Cotton J.A."/>
            <person name="Lilley C.J."/>
            <person name="Jones L.M."/>
            <person name="Kikuchi T."/>
            <person name="Reid A.J."/>
            <person name="Thorpe P."/>
            <person name="Tsai I.J."/>
            <person name="Beasley H."/>
            <person name="Blok V."/>
            <person name="Cock P.J.A."/>
            <person name="Van den Akker S.E."/>
            <person name="Holroyd N."/>
            <person name="Hunt M."/>
            <person name="Mantelin S."/>
            <person name="Naghra H."/>
            <person name="Pain A."/>
            <person name="Palomares-Rius J.E."/>
            <person name="Zarowiecki M."/>
            <person name="Berriman M."/>
            <person name="Jones J.T."/>
            <person name="Urwin P.E."/>
        </authorList>
    </citation>
    <scope>NUCLEOTIDE SEQUENCE [LARGE SCALE GENOMIC DNA]</scope>
    <source>
        <strain evidence="3">Lindley</strain>
    </source>
</reference>
<keyword evidence="1" id="KW-0175">Coiled coil</keyword>
<feature type="region of interest" description="Disordered" evidence="2">
    <location>
        <begin position="817"/>
        <end position="845"/>
    </location>
</feature>
<dbReference type="Proteomes" id="UP000050741">
    <property type="component" value="Unassembled WGS sequence"/>
</dbReference>
<feature type="coiled-coil region" evidence="1">
    <location>
        <begin position="443"/>
        <end position="588"/>
    </location>
</feature>
<evidence type="ECO:0000313" key="3">
    <source>
        <dbReference type="Proteomes" id="UP000050741"/>
    </source>
</evidence>
<keyword evidence="3" id="KW-1185">Reference proteome</keyword>
<feature type="coiled-coil region" evidence="1">
    <location>
        <begin position="702"/>
        <end position="801"/>
    </location>
</feature>
<evidence type="ECO:0000256" key="2">
    <source>
        <dbReference type="SAM" id="MobiDB-lite"/>
    </source>
</evidence>
<feature type="region of interest" description="Disordered" evidence="2">
    <location>
        <begin position="873"/>
        <end position="897"/>
    </location>
</feature>
<dbReference type="SUPFAM" id="SSF57997">
    <property type="entry name" value="Tropomyosin"/>
    <property type="match status" value="1"/>
</dbReference>
<protein>
    <submittedName>
        <fullName evidence="4">Coiled-coil domain-containing protein 22 homolog</fullName>
    </submittedName>
</protein>
<dbReference type="Gene3D" id="1.10.287.1490">
    <property type="match status" value="1"/>
</dbReference>
<evidence type="ECO:0000256" key="1">
    <source>
        <dbReference type="SAM" id="Coils"/>
    </source>
</evidence>
<accession>A0A183BYQ3</accession>
<dbReference type="WBParaSite" id="GPLIN_000574300">
    <property type="protein sequence ID" value="GPLIN_000574300"/>
    <property type="gene ID" value="GPLIN_000574300"/>
</dbReference>
<dbReference type="SUPFAM" id="SSF90257">
    <property type="entry name" value="Myosin rod fragments"/>
    <property type="match status" value="1"/>
</dbReference>
<dbReference type="AlphaFoldDB" id="A0A183BYQ3"/>